<dbReference type="Gene3D" id="3.40.50.620">
    <property type="entry name" value="HUPs"/>
    <property type="match status" value="1"/>
</dbReference>
<organism evidence="1 2">
    <name type="scientific">Tritrichomonas foetus</name>
    <dbReference type="NCBI Taxonomy" id="1144522"/>
    <lineage>
        <taxon>Eukaryota</taxon>
        <taxon>Metamonada</taxon>
        <taxon>Parabasalia</taxon>
        <taxon>Tritrichomonadida</taxon>
        <taxon>Tritrichomonadidae</taxon>
        <taxon>Tritrichomonas</taxon>
    </lineage>
</organism>
<comment type="caution">
    <text evidence="1">The sequence shown here is derived from an EMBL/GenBank/DDBJ whole genome shotgun (WGS) entry which is preliminary data.</text>
</comment>
<evidence type="ECO:0000313" key="1">
    <source>
        <dbReference type="EMBL" id="OHT00752.1"/>
    </source>
</evidence>
<name>A0A1J4JQR5_9EUKA</name>
<gene>
    <name evidence="1" type="ORF">TRFO_32433</name>
</gene>
<reference evidence="1" key="1">
    <citation type="submission" date="2016-10" db="EMBL/GenBank/DDBJ databases">
        <authorList>
            <person name="Benchimol M."/>
            <person name="Almeida L.G."/>
            <person name="Vasconcelos A.T."/>
            <person name="Perreira-Neves A."/>
            <person name="Rosa I.A."/>
            <person name="Tasca T."/>
            <person name="Bogo M.R."/>
            <person name="de Souza W."/>
        </authorList>
    </citation>
    <scope>NUCLEOTIDE SEQUENCE [LARGE SCALE GENOMIC DNA]</scope>
    <source>
        <strain evidence="1">K</strain>
    </source>
</reference>
<dbReference type="AlphaFoldDB" id="A0A1J4JQR5"/>
<dbReference type="OrthoDB" id="10408376at2759"/>
<dbReference type="InterPro" id="IPR014729">
    <property type="entry name" value="Rossmann-like_a/b/a_fold"/>
</dbReference>
<dbReference type="Proteomes" id="UP000179807">
    <property type="component" value="Unassembled WGS sequence"/>
</dbReference>
<keyword evidence="2" id="KW-1185">Reference proteome</keyword>
<dbReference type="VEuPathDB" id="TrichDB:TRFO_32433"/>
<evidence type="ECO:0000313" key="2">
    <source>
        <dbReference type="Proteomes" id="UP000179807"/>
    </source>
</evidence>
<dbReference type="PANTHER" id="PTHR43686">
    <property type="entry name" value="SULFURTRANSFERASE-RELATED"/>
    <property type="match status" value="1"/>
</dbReference>
<accession>A0A1J4JQR5</accession>
<dbReference type="RefSeq" id="XP_068353888.1">
    <property type="nucleotide sequence ID" value="XM_068508493.1"/>
</dbReference>
<protein>
    <submittedName>
        <fullName evidence="1">Uncharacterized protein</fullName>
    </submittedName>
</protein>
<sequence>MKSKHFAKKFGQACGDFDIVNNDGVDRFLVPIDWDYPLQTLLHWMHYKTTKIPKHFKIVAVHFHSSEEADSSLLKYFSEYCEKRSIEFHSKKVANPADRSEYLSLLVKTANEYNCNKVAVPDSIDFLNAQLITNMSLSGFFSCASINQKMRVSDGSPEVIVTRPFCYASDDDIQKYAIGSKFENNPSGIFLKEEIFMDVARKGIEMLISNYSNVRMNLFHSQYSIQQKYIGIGEDHELQEDANLLIP</sequence>
<proteinExistence type="predicted"/>
<dbReference type="PANTHER" id="PTHR43686:SF1">
    <property type="entry name" value="AMINOTRAN_5 DOMAIN-CONTAINING PROTEIN"/>
    <property type="match status" value="1"/>
</dbReference>
<dbReference type="SUPFAM" id="SSF52402">
    <property type="entry name" value="Adenine nucleotide alpha hydrolases-like"/>
    <property type="match status" value="1"/>
</dbReference>
<dbReference type="GeneID" id="94843197"/>
<dbReference type="EMBL" id="MLAK01000939">
    <property type="protein sequence ID" value="OHT00752.1"/>
    <property type="molecule type" value="Genomic_DNA"/>
</dbReference>